<dbReference type="Gene3D" id="3.40.50.10810">
    <property type="entry name" value="Tandem AAA-ATPase domain"/>
    <property type="match status" value="1"/>
</dbReference>
<feature type="domain" description="Helicase ATP-binding" evidence="7">
    <location>
        <begin position="1156"/>
        <end position="1739"/>
    </location>
</feature>
<evidence type="ECO:0000256" key="5">
    <source>
        <dbReference type="ARBA" id="ARBA00022840"/>
    </source>
</evidence>
<dbReference type="InterPro" id="IPR001525">
    <property type="entry name" value="C5_MeTfrase"/>
</dbReference>
<comment type="caution">
    <text evidence="8">The sequence shown here is derived from an EMBL/GenBank/DDBJ whole genome shotgun (WGS) entry which is preliminary data.</text>
</comment>
<feature type="compositionally biased region" description="Low complexity" evidence="6">
    <location>
        <begin position="1463"/>
        <end position="1475"/>
    </location>
</feature>
<gene>
    <name evidence="8" type="ORF">GSI_12565</name>
</gene>
<dbReference type="InterPro" id="IPR050628">
    <property type="entry name" value="SNF2_RAD54_helicase_TF"/>
</dbReference>
<name>A0A2G8RT49_9APHY</name>
<dbReference type="InterPro" id="IPR049730">
    <property type="entry name" value="SNF2/RAD54-like_C"/>
</dbReference>
<protein>
    <recommendedName>
        <fullName evidence="7">Helicase ATP-binding domain-containing protein</fullName>
    </recommendedName>
</protein>
<evidence type="ECO:0000313" key="8">
    <source>
        <dbReference type="EMBL" id="PIL24681.1"/>
    </source>
</evidence>
<feature type="compositionally biased region" description="Basic and acidic residues" evidence="6">
    <location>
        <begin position="1412"/>
        <end position="1430"/>
    </location>
</feature>
<keyword evidence="3" id="KW-0547">Nucleotide-binding</keyword>
<evidence type="ECO:0000256" key="2">
    <source>
        <dbReference type="ARBA" id="ARBA00022679"/>
    </source>
</evidence>
<feature type="compositionally biased region" description="Basic and acidic residues" evidence="6">
    <location>
        <begin position="1624"/>
        <end position="1644"/>
    </location>
</feature>
<feature type="compositionally biased region" description="Basic residues" evidence="6">
    <location>
        <begin position="1512"/>
        <end position="1525"/>
    </location>
</feature>
<dbReference type="Gene3D" id="3.40.50.150">
    <property type="entry name" value="Vaccinia Virus protein VP39"/>
    <property type="match status" value="1"/>
</dbReference>
<feature type="compositionally biased region" description="Basic and acidic residues" evidence="6">
    <location>
        <begin position="25"/>
        <end position="36"/>
    </location>
</feature>
<dbReference type="GO" id="GO:0005634">
    <property type="term" value="C:nucleus"/>
    <property type="evidence" value="ECO:0007669"/>
    <property type="project" value="TreeGrafter"/>
</dbReference>
<reference evidence="8 9" key="1">
    <citation type="journal article" date="2015" name="Sci. Rep.">
        <title>Chromosome-level genome map provides insights into diverse defense mechanisms in the medicinal fungus Ganoderma sinense.</title>
        <authorList>
            <person name="Zhu Y."/>
            <person name="Xu J."/>
            <person name="Sun C."/>
            <person name="Zhou S."/>
            <person name="Xu H."/>
            <person name="Nelson D.R."/>
            <person name="Qian J."/>
            <person name="Song J."/>
            <person name="Luo H."/>
            <person name="Xiang L."/>
            <person name="Li Y."/>
            <person name="Xu Z."/>
            <person name="Ji A."/>
            <person name="Wang L."/>
            <person name="Lu S."/>
            <person name="Hayward A."/>
            <person name="Sun W."/>
            <person name="Li X."/>
            <person name="Schwartz D.C."/>
            <person name="Wang Y."/>
            <person name="Chen S."/>
        </authorList>
    </citation>
    <scope>NUCLEOTIDE SEQUENCE [LARGE SCALE GENOMIC DNA]</scope>
    <source>
        <strain evidence="8 9">ZZ0214-1</strain>
    </source>
</reference>
<dbReference type="InterPro" id="IPR014001">
    <property type="entry name" value="Helicase_ATP-bd"/>
</dbReference>
<keyword evidence="1" id="KW-0489">Methyltransferase</keyword>
<dbReference type="PANTHER" id="PTHR45626">
    <property type="entry name" value="TRANSCRIPTION TERMINATION FACTOR 2-RELATED"/>
    <property type="match status" value="1"/>
</dbReference>
<evidence type="ECO:0000259" key="7">
    <source>
        <dbReference type="SMART" id="SM00487"/>
    </source>
</evidence>
<dbReference type="Pfam" id="PF00176">
    <property type="entry name" value="SNF2-rel_dom"/>
    <property type="match status" value="1"/>
</dbReference>
<evidence type="ECO:0000256" key="1">
    <source>
        <dbReference type="ARBA" id="ARBA00022603"/>
    </source>
</evidence>
<feature type="region of interest" description="Disordered" evidence="6">
    <location>
        <begin position="1"/>
        <end position="78"/>
    </location>
</feature>
<feature type="compositionally biased region" description="Acidic residues" evidence="6">
    <location>
        <begin position="1541"/>
        <end position="1564"/>
    </location>
</feature>
<dbReference type="PANTHER" id="PTHR45626:SF26">
    <property type="entry name" value="FAMILY HELICASE, PUTATIVE (AFU_ORTHOLOGUE AFUA_2G09120)-RELATED"/>
    <property type="match status" value="1"/>
</dbReference>
<dbReference type="STRING" id="1077348.A0A2G8RT49"/>
<feature type="compositionally biased region" description="Basic residues" evidence="6">
    <location>
        <begin position="1614"/>
        <end position="1623"/>
    </location>
</feature>
<dbReference type="GO" id="GO:0006281">
    <property type="term" value="P:DNA repair"/>
    <property type="evidence" value="ECO:0007669"/>
    <property type="project" value="TreeGrafter"/>
</dbReference>
<evidence type="ECO:0000256" key="3">
    <source>
        <dbReference type="ARBA" id="ARBA00022741"/>
    </source>
</evidence>
<keyword evidence="9" id="KW-1185">Reference proteome</keyword>
<accession>A0A2G8RT49</accession>
<dbReference type="Pfam" id="PF00271">
    <property type="entry name" value="Helicase_C"/>
    <property type="match status" value="1"/>
</dbReference>
<dbReference type="GO" id="GO:0016787">
    <property type="term" value="F:hydrolase activity"/>
    <property type="evidence" value="ECO:0007669"/>
    <property type="project" value="UniProtKB-KW"/>
</dbReference>
<dbReference type="Pfam" id="PF00145">
    <property type="entry name" value="DNA_methylase"/>
    <property type="match status" value="1"/>
</dbReference>
<dbReference type="InterPro" id="IPR038718">
    <property type="entry name" value="SNF2-like_sf"/>
</dbReference>
<dbReference type="OrthoDB" id="423221at2759"/>
<dbReference type="InterPro" id="IPR001650">
    <property type="entry name" value="Helicase_C-like"/>
</dbReference>
<feature type="compositionally biased region" description="Acidic residues" evidence="6">
    <location>
        <begin position="1596"/>
        <end position="1608"/>
    </location>
</feature>
<dbReference type="SUPFAM" id="SSF52540">
    <property type="entry name" value="P-loop containing nucleoside triphosphate hydrolases"/>
    <property type="match status" value="2"/>
</dbReference>
<dbReference type="SMART" id="SM00487">
    <property type="entry name" value="DEXDc"/>
    <property type="match status" value="1"/>
</dbReference>
<dbReference type="InterPro" id="IPR029063">
    <property type="entry name" value="SAM-dependent_MTases_sf"/>
</dbReference>
<feature type="region of interest" description="Disordered" evidence="6">
    <location>
        <begin position="1412"/>
        <end position="1657"/>
    </location>
</feature>
<evidence type="ECO:0000256" key="6">
    <source>
        <dbReference type="SAM" id="MobiDB-lite"/>
    </source>
</evidence>
<feature type="compositionally biased region" description="Acidic residues" evidence="6">
    <location>
        <begin position="37"/>
        <end position="61"/>
    </location>
</feature>
<dbReference type="SUPFAM" id="SSF53335">
    <property type="entry name" value="S-adenosyl-L-methionine-dependent methyltransferases"/>
    <property type="match status" value="1"/>
</dbReference>
<dbReference type="InterPro" id="IPR000330">
    <property type="entry name" value="SNF2_N"/>
</dbReference>
<dbReference type="CDD" id="cd18793">
    <property type="entry name" value="SF2_C_SNF"/>
    <property type="match status" value="1"/>
</dbReference>
<feature type="compositionally biased region" description="Basic residues" evidence="6">
    <location>
        <begin position="1569"/>
        <end position="1589"/>
    </location>
</feature>
<dbReference type="GO" id="GO:0008168">
    <property type="term" value="F:methyltransferase activity"/>
    <property type="evidence" value="ECO:0007669"/>
    <property type="project" value="UniProtKB-KW"/>
</dbReference>
<dbReference type="GO" id="GO:0005524">
    <property type="term" value="F:ATP binding"/>
    <property type="evidence" value="ECO:0007669"/>
    <property type="project" value="UniProtKB-KW"/>
</dbReference>
<dbReference type="GO" id="GO:0008094">
    <property type="term" value="F:ATP-dependent activity, acting on DNA"/>
    <property type="evidence" value="ECO:0007669"/>
    <property type="project" value="TreeGrafter"/>
</dbReference>
<keyword evidence="2" id="KW-0808">Transferase</keyword>
<dbReference type="InterPro" id="IPR027417">
    <property type="entry name" value="P-loop_NTPase"/>
</dbReference>
<dbReference type="Gene3D" id="3.40.50.300">
    <property type="entry name" value="P-loop containing nucleotide triphosphate hydrolases"/>
    <property type="match status" value="1"/>
</dbReference>
<dbReference type="EMBL" id="AYKW01000056">
    <property type="protein sequence ID" value="PIL24681.1"/>
    <property type="molecule type" value="Genomic_DNA"/>
</dbReference>
<keyword evidence="4" id="KW-0378">Hydrolase</keyword>
<sequence>MPPASKTSRAKGQKAITSFFAKPKKAGESSKTKADKTDDDTPSDDQPADAASDEEAADSDGDVGVAKGNAMENSDSPPIHEIPAIFSDLVSRIPDIKKVAEHLKGRKMRVATMCSGTESPLLALNLIQRYILEHFDVTLDYEHVFSCEIEPFKQAYIERNFQPPFLFRDVCELGEDEATTAYGALAEVPGDVDLLIAGTSCVDYSNLNNEKQDIDANGESGRTFRGMMSWVKKHRPPLVILENVCGAPWDRVVDYFDRNGYSAGFLRVDTKTFYIPHTRTRVYLLAVDKKGSRMPDTWKAKIGELKRPASSTLDAFLLPTDDPRIHQARQKLANEAYQTVGGTRGRTDWGRCENRHQRARLEEQLGTKRPLTSWEEGGFCKLPDFAWNDWGIGQVERVWDLMDISLLRSATKGVDPSFKTQVWNLSQNVDRSTGSSKPGICPCLTPTMIPYITNRGGPMVGLEALSMQGLPVDELLLTRETEDQLADLAGNAMSTTVVGACMLAALVVGQKLLKESSETRTYAEIRADTMVEDSSGKNNQDEDEIMEVDPPVDNVDAHVTGEDQLMQRPLNLSASASELSLAGLLEEAHRSARLCSCEGRKDMTDRTLNRCVDCDSTSCVKCGGRPEHNYEPIDLKAHPRLSPSTFEKDLKAILPMSLSLANVTKKVINAAAAAHDVDDSTSRFDEWRAAVLRASAKELRFVEAKRQETWSVVYQAPSARLELSLHPQQPQWRLFALPEDSAPANADIRRVLQLPVGRFVCAAGLFEGRWEWALPSVAKVDVEIEGGDELVPAWEQKLGLQGEEFKSRMVHAQLEVRVPAGAAGAGLFDRDVSGTYTLIDKCGTANAALHKRAPAEGDGNLPPIFLLLDPTRCGEPGADAFVFSTSTRRYEYGESRPIIATLEPKWRQSDTVGVQNVKCILPCRWVEAKDVKLTPASGHDAVFATPSEGISINVSQDACKSASALLVCKVPLGAEAGPEWSQLAYKEVDKVHERGTFRSLAWLTERIRNIDGQFSEWQEVGTHEHDEKKGKVVACRRCAPVSPAILWAKGKKGKIAAVEDTVQAGEFERSLKRRPAPFVTQLKVDEDGVGIVRIGVNITSLMHRAHSRLPTLGRTETPTLAWRLNTDFTPAVKLSLPKFKLASNRPDKEHKQPPSFKLPLRPEQLRSLTWMLEQEEKTAPPFIEEEISEAILEPLGWRAEGRAQSAHHVRGGVLADEVGYGKTAISLGLIDCAADDVEREFKKTKHAPGHIATKATLIIVPPHLTRQWESEVRKFTKSRFEVVTVHTASNLNSLKIQDVVDADIVIVASNLFKSSVYLDNLEAIAGVGELPAQDGRFFDARLDITLKGLQKQVERLRDPDEGAKAVMNQIKEGRKIDEAAQLVALTKRLKGKSYRDAADETASKTKKVAKEVKKAKESAPVGKKEQKSETLKAAPSTKKPAASPRTGMTVEVVIPVPPKRRASPASSVATAPPTSEAEPDEESDAPRARRAVKRKAIVISDDDESESDVPKKGKAPAKKRPAKRSKASDDDDYAGSPKEESDSEEDPDGDASEESEFDSDEVSEEERPKKGKGKAKAAPKKRTPAKKSRSAPATSESEDAMDVDDTEEESKSSGKGKKQPAKKQKTEAKPPKEKKRREDSDPWKLKSSSVQSHWKKMQSPPLEMFHFARKIVDEYTYLDGKVLSMVTSVKAERHWVLSGTPPIHDFGALKTISAFLNIHLGIDDDNEGQSLQVKKRKREQTAVEKFHSFREVHSLEWHSHRHQLGQRFLDQFVRQNVAEIDEISWGQEIQKVTLPAAERAIYLELEHYLRAIDMTVKRGKKSESDREKRLAQALGDSSTAEEALLKRCSHFELETSDKENAMKACEVIVRERKKQLEDCKKELLKKLHEAVKMEKKIGKTSDESYFREYVRVTRTEGVGDKEATEIAQELLDEAGIAGPLKPVTNKISDNIKRGTKKDDSDIPKAIKDLMWEHREQTHEIRRLTKELVGRVRSLRYFTVVRDLQKQADTPPVVHCPSCERDGLPVEEIAVLSSCGHMGCYTCVLACAEREECVYAASGACRAAARVLNVVKGDTLGVDDEARDGRGKHYGLKLEKVMHLIKQTIPKDERVLIFVQFPDLTAKVAEALTANKIAFLEIKGSASMKSKNLEKFQNDSKERVLLLNVMDESASGANLTSANHAIFLSPLLAPTQEIYEACETQAIGRLRRYGQLKHVNIWRFFSLNTIDVEIYGQRTKQKVE</sequence>
<feature type="compositionally biased region" description="Low complexity" evidence="6">
    <location>
        <begin position="1432"/>
        <end position="1444"/>
    </location>
</feature>
<proteinExistence type="predicted"/>
<evidence type="ECO:0000256" key="4">
    <source>
        <dbReference type="ARBA" id="ARBA00022801"/>
    </source>
</evidence>
<evidence type="ECO:0000313" key="9">
    <source>
        <dbReference type="Proteomes" id="UP000230002"/>
    </source>
</evidence>
<dbReference type="Proteomes" id="UP000230002">
    <property type="component" value="Unassembled WGS sequence"/>
</dbReference>
<keyword evidence="5" id="KW-0067">ATP-binding</keyword>
<dbReference type="GO" id="GO:0032259">
    <property type="term" value="P:methylation"/>
    <property type="evidence" value="ECO:0007669"/>
    <property type="project" value="UniProtKB-KW"/>
</dbReference>
<organism evidence="8 9">
    <name type="scientific">Ganoderma sinense ZZ0214-1</name>
    <dbReference type="NCBI Taxonomy" id="1077348"/>
    <lineage>
        <taxon>Eukaryota</taxon>
        <taxon>Fungi</taxon>
        <taxon>Dikarya</taxon>
        <taxon>Basidiomycota</taxon>
        <taxon>Agaricomycotina</taxon>
        <taxon>Agaricomycetes</taxon>
        <taxon>Polyporales</taxon>
        <taxon>Polyporaceae</taxon>
        <taxon>Ganoderma</taxon>
    </lineage>
</organism>